<gene>
    <name evidence="7" type="ORF">EJN90_11025</name>
</gene>
<dbReference type="OrthoDB" id="9775197at2"/>
<comment type="similarity">
    <text evidence="2 4">Belongs to the bacterial solute-binding protein 3 family.</text>
</comment>
<dbReference type="SMART" id="SM00062">
    <property type="entry name" value="PBPb"/>
    <property type="match status" value="1"/>
</dbReference>
<evidence type="ECO:0000256" key="4">
    <source>
        <dbReference type="RuleBase" id="RU003744"/>
    </source>
</evidence>
<feature type="domain" description="Solute-binding protein family 3/N-terminal" evidence="6">
    <location>
        <begin position="43"/>
        <end position="269"/>
    </location>
</feature>
<comment type="subcellular location">
    <subcellularLocation>
        <location evidence="1">Cell envelope</location>
    </subcellularLocation>
</comment>
<evidence type="ECO:0000256" key="3">
    <source>
        <dbReference type="ARBA" id="ARBA00022729"/>
    </source>
</evidence>
<evidence type="ECO:0000256" key="5">
    <source>
        <dbReference type="SAM" id="SignalP"/>
    </source>
</evidence>
<evidence type="ECO:0000313" key="8">
    <source>
        <dbReference type="Proteomes" id="UP000273326"/>
    </source>
</evidence>
<feature type="chain" id="PRO_5038557934" evidence="5">
    <location>
        <begin position="23"/>
        <end position="269"/>
    </location>
</feature>
<dbReference type="PANTHER" id="PTHR35936:SF34">
    <property type="entry name" value="ABC TRANSPORTER EXTRACELLULAR-BINDING PROTEIN YCKB-RELATED"/>
    <property type="match status" value="1"/>
</dbReference>
<evidence type="ECO:0000259" key="6">
    <source>
        <dbReference type="SMART" id="SM00062"/>
    </source>
</evidence>
<keyword evidence="8" id="KW-1185">Reference proteome</keyword>
<evidence type="ECO:0000256" key="1">
    <source>
        <dbReference type="ARBA" id="ARBA00004196"/>
    </source>
</evidence>
<dbReference type="RefSeq" id="WP_126111203.1">
    <property type="nucleotide sequence ID" value="NZ_CP034465.1"/>
</dbReference>
<dbReference type="Proteomes" id="UP000273326">
    <property type="component" value="Chromosome"/>
</dbReference>
<dbReference type="KEGG" id="jeh:EJN90_11025"/>
<name>A0A3S9HCP5_9LACT</name>
<dbReference type="PROSITE" id="PS01039">
    <property type="entry name" value="SBP_BACTERIAL_3"/>
    <property type="match status" value="1"/>
</dbReference>
<evidence type="ECO:0000313" key="7">
    <source>
        <dbReference type="EMBL" id="AZP05126.1"/>
    </source>
</evidence>
<dbReference type="Gene3D" id="3.40.190.10">
    <property type="entry name" value="Periplasmic binding protein-like II"/>
    <property type="match status" value="2"/>
</dbReference>
<feature type="signal peptide" evidence="5">
    <location>
        <begin position="1"/>
        <end position="22"/>
    </location>
</feature>
<dbReference type="InterPro" id="IPR018313">
    <property type="entry name" value="SBP_3_CS"/>
</dbReference>
<organism evidence="7 8">
    <name type="scientific">Jeotgalibaca ciconiae</name>
    <dbReference type="NCBI Taxonomy" id="2496265"/>
    <lineage>
        <taxon>Bacteria</taxon>
        <taxon>Bacillati</taxon>
        <taxon>Bacillota</taxon>
        <taxon>Bacilli</taxon>
        <taxon>Lactobacillales</taxon>
        <taxon>Carnobacteriaceae</taxon>
        <taxon>Jeotgalibaca</taxon>
    </lineage>
</organism>
<dbReference type="SUPFAM" id="SSF53850">
    <property type="entry name" value="Periplasmic binding protein-like II"/>
    <property type="match status" value="1"/>
</dbReference>
<dbReference type="InterPro" id="IPR001638">
    <property type="entry name" value="Solute-binding_3/MltF_N"/>
</dbReference>
<accession>A0A3S9HCP5</accession>
<keyword evidence="3 5" id="KW-0732">Signal</keyword>
<dbReference type="EMBL" id="CP034465">
    <property type="protein sequence ID" value="AZP05126.1"/>
    <property type="molecule type" value="Genomic_DNA"/>
</dbReference>
<proteinExistence type="inferred from homology"/>
<reference evidence="8" key="1">
    <citation type="submission" date="2018-12" db="EMBL/GenBank/DDBJ databases">
        <title>Complete genome sequencing of Jeotgalibaca sp. H21T32.</title>
        <authorList>
            <person name="Bae J.-W."/>
            <person name="Lee S.-Y."/>
        </authorList>
    </citation>
    <scope>NUCLEOTIDE SEQUENCE [LARGE SCALE GENOMIC DNA]</scope>
    <source>
        <strain evidence="8">H21T32</strain>
    </source>
</reference>
<protein>
    <submittedName>
        <fullName evidence="7">Amino acid ABC transporter substrate-binding protein</fullName>
    </submittedName>
</protein>
<dbReference type="CDD" id="cd00996">
    <property type="entry name" value="PBP2_AatB_like"/>
    <property type="match status" value="1"/>
</dbReference>
<dbReference type="AlphaFoldDB" id="A0A3S9HCP5"/>
<sequence>MKKQLLGLFATVSLLAACGNGAGNEVGTDEAVNPGSAEGLKDSYIVGLDDTFAPMSFRDTDGSIVGFDVDLANEIGEMIGAEFTFQPIDWVMKETELNAGNIDLIWNGYSITDERKEKVAFSDAYLDNKQIIVTLADSDIETKADLEGVVVATQQASATLDALYADETGVVEKFDGGEPILYPTFTDVFNDLDSGRSGAIVVDEVLGRYIMKQKGAENYKVLEENFGEEEYGVGMRKEDVQLQEAINNGLAELRENGKYEEIYETWFAE</sequence>
<evidence type="ECO:0000256" key="2">
    <source>
        <dbReference type="ARBA" id="ARBA00010333"/>
    </source>
</evidence>
<dbReference type="Pfam" id="PF00497">
    <property type="entry name" value="SBP_bac_3"/>
    <property type="match status" value="1"/>
</dbReference>
<dbReference type="PANTHER" id="PTHR35936">
    <property type="entry name" value="MEMBRANE-BOUND LYTIC MUREIN TRANSGLYCOSYLASE F"/>
    <property type="match status" value="1"/>
</dbReference>
<dbReference type="PROSITE" id="PS51257">
    <property type="entry name" value="PROKAR_LIPOPROTEIN"/>
    <property type="match status" value="1"/>
</dbReference>
<dbReference type="GO" id="GO:0030313">
    <property type="term" value="C:cell envelope"/>
    <property type="evidence" value="ECO:0007669"/>
    <property type="project" value="UniProtKB-SubCell"/>
</dbReference>